<dbReference type="GO" id="GO:0006357">
    <property type="term" value="P:regulation of transcription by RNA polymerase II"/>
    <property type="evidence" value="ECO:0007669"/>
    <property type="project" value="UniProtKB-ARBA"/>
</dbReference>
<keyword evidence="8" id="KW-0539">Nucleus</keyword>
<evidence type="ECO:0000256" key="5">
    <source>
        <dbReference type="ARBA" id="ARBA00022833"/>
    </source>
</evidence>
<dbReference type="InterPro" id="IPR036236">
    <property type="entry name" value="Znf_C2H2_sf"/>
</dbReference>
<gene>
    <name evidence="11" type="ORF">WUBG_19312</name>
</gene>
<dbReference type="AlphaFoldDB" id="J9DK06"/>
<dbReference type="Pfam" id="PF00096">
    <property type="entry name" value="zf-C2H2"/>
    <property type="match status" value="1"/>
</dbReference>
<feature type="domain" description="C2H2-type" evidence="10">
    <location>
        <begin position="9"/>
        <end position="36"/>
    </location>
</feature>
<dbReference type="PROSITE" id="PS00028">
    <property type="entry name" value="ZINC_FINGER_C2H2_1"/>
    <property type="match status" value="1"/>
</dbReference>
<evidence type="ECO:0000256" key="7">
    <source>
        <dbReference type="ARBA" id="ARBA00023163"/>
    </source>
</evidence>
<dbReference type="GO" id="GO:0008270">
    <property type="term" value="F:zinc ion binding"/>
    <property type="evidence" value="ECO:0007669"/>
    <property type="project" value="UniProtKB-KW"/>
</dbReference>
<sequence>MTHTGEKPYSCSICGKSYTKKHSLQTHMLTHGMNRTIYHCT</sequence>
<name>J9DK06_WUCBA</name>
<dbReference type="GO" id="GO:0005634">
    <property type="term" value="C:nucleus"/>
    <property type="evidence" value="ECO:0007669"/>
    <property type="project" value="UniProtKB-SubCell"/>
</dbReference>
<evidence type="ECO:0000256" key="6">
    <source>
        <dbReference type="ARBA" id="ARBA00023015"/>
    </source>
</evidence>
<dbReference type="PANTHER" id="PTHR16515">
    <property type="entry name" value="PR DOMAIN ZINC FINGER PROTEIN"/>
    <property type="match status" value="1"/>
</dbReference>
<dbReference type="SMART" id="SM00355">
    <property type="entry name" value="ZnF_C2H2"/>
    <property type="match status" value="1"/>
</dbReference>
<organism evidence="11 12">
    <name type="scientific">Wuchereria bancrofti</name>
    <dbReference type="NCBI Taxonomy" id="6293"/>
    <lineage>
        <taxon>Eukaryota</taxon>
        <taxon>Metazoa</taxon>
        <taxon>Ecdysozoa</taxon>
        <taxon>Nematoda</taxon>
        <taxon>Chromadorea</taxon>
        <taxon>Rhabditida</taxon>
        <taxon>Spirurina</taxon>
        <taxon>Spiruromorpha</taxon>
        <taxon>Filarioidea</taxon>
        <taxon>Onchocercidae</taxon>
        <taxon>Wuchereria</taxon>
    </lineage>
</organism>
<evidence type="ECO:0000256" key="9">
    <source>
        <dbReference type="PROSITE-ProRule" id="PRU00042"/>
    </source>
</evidence>
<evidence type="ECO:0000256" key="4">
    <source>
        <dbReference type="ARBA" id="ARBA00022771"/>
    </source>
</evidence>
<keyword evidence="6" id="KW-0805">Transcription regulation</keyword>
<comment type="subcellular location">
    <subcellularLocation>
        <location evidence="1">Nucleus</location>
    </subcellularLocation>
</comment>
<keyword evidence="4 9" id="KW-0863">Zinc-finger</keyword>
<evidence type="ECO:0000256" key="8">
    <source>
        <dbReference type="ARBA" id="ARBA00023242"/>
    </source>
</evidence>
<dbReference type="InterPro" id="IPR050331">
    <property type="entry name" value="Zinc_finger"/>
</dbReference>
<evidence type="ECO:0000313" key="11">
    <source>
        <dbReference type="EMBL" id="EJW69781.1"/>
    </source>
</evidence>
<dbReference type="Gene3D" id="3.30.160.60">
    <property type="entry name" value="Classic Zinc Finger"/>
    <property type="match status" value="1"/>
</dbReference>
<evidence type="ECO:0000256" key="1">
    <source>
        <dbReference type="ARBA" id="ARBA00004123"/>
    </source>
</evidence>
<feature type="non-terminal residue" evidence="11">
    <location>
        <position position="41"/>
    </location>
</feature>
<keyword evidence="2" id="KW-0479">Metal-binding</keyword>
<dbReference type="SUPFAM" id="SSF57667">
    <property type="entry name" value="beta-beta-alpha zinc fingers"/>
    <property type="match status" value="1"/>
</dbReference>
<dbReference type="FunFam" id="3.30.160.60:FF:001289">
    <property type="entry name" value="Zinc finger protein 574"/>
    <property type="match status" value="1"/>
</dbReference>
<dbReference type="EMBL" id="ADBV01025703">
    <property type="protein sequence ID" value="EJW69781.1"/>
    <property type="molecule type" value="Genomic_DNA"/>
</dbReference>
<dbReference type="PANTHER" id="PTHR16515:SF49">
    <property type="entry name" value="GASTRULA ZINC FINGER PROTEIN XLCGF49.1-LIKE-RELATED"/>
    <property type="match status" value="1"/>
</dbReference>
<reference evidence="12" key="1">
    <citation type="submission" date="2012-08" db="EMBL/GenBank/DDBJ databases">
        <title>The Genome Sequence of Wuchereria bancrofti.</title>
        <authorList>
            <person name="Nutman T.B."/>
            <person name="Fink D.L."/>
            <person name="Russ C."/>
            <person name="Young S."/>
            <person name="Zeng Q."/>
            <person name="Koehrsen M."/>
            <person name="Alvarado L."/>
            <person name="Berlin A."/>
            <person name="Chapman S.B."/>
            <person name="Chen Z."/>
            <person name="Freedman E."/>
            <person name="Gellesch M."/>
            <person name="Goldberg J."/>
            <person name="Griggs A."/>
            <person name="Gujja S."/>
            <person name="Heilman E.R."/>
            <person name="Heiman D."/>
            <person name="Hepburn T."/>
            <person name="Howarth C."/>
            <person name="Jen D."/>
            <person name="Larson L."/>
            <person name="Lewis B."/>
            <person name="Mehta T."/>
            <person name="Park D."/>
            <person name="Pearson M."/>
            <person name="Roberts A."/>
            <person name="Saif S."/>
            <person name="Shea T."/>
            <person name="Shenoy N."/>
            <person name="Sisk P."/>
            <person name="Stolte C."/>
            <person name="Sykes S."/>
            <person name="Walk T."/>
            <person name="White J."/>
            <person name="Yandava C."/>
            <person name="Haas B."/>
            <person name="Henn M.R."/>
            <person name="Nusbaum C."/>
            <person name="Birren B."/>
        </authorList>
    </citation>
    <scope>NUCLEOTIDE SEQUENCE [LARGE SCALE GENOMIC DNA]</scope>
    <source>
        <strain evidence="12">NA</strain>
    </source>
</reference>
<accession>J9DK06</accession>
<protein>
    <submittedName>
        <fullName evidence="11">Zinc finger protein</fullName>
    </submittedName>
</protein>
<keyword evidence="5" id="KW-0862">Zinc</keyword>
<evidence type="ECO:0000256" key="2">
    <source>
        <dbReference type="ARBA" id="ARBA00022723"/>
    </source>
</evidence>
<keyword evidence="7" id="KW-0804">Transcription</keyword>
<evidence type="ECO:0000259" key="10">
    <source>
        <dbReference type="PROSITE" id="PS50157"/>
    </source>
</evidence>
<dbReference type="Proteomes" id="UP000004810">
    <property type="component" value="Unassembled WGS sequence"/>
</dbReference>
<dbReference type="InterPro" id="IPR013087">
    <property type="entry name" value="Znf_C2H2_type"/>
</dbReference>
<dbReference type="PROSITE" id="PS50157">
    <property type="entry name" value="ZINC_FINGER_C2H2_2"/>
    <property type="match status" value="1"/>
</dbReference>
<evidence type="ECO:0000313" key="12">
    <source>
        <dbReference type="Proteomes" id="UP000004810"/>
    </source>
</evidence>
<proteinExistence type="predicted"/>
<comment type="caution">
    <text evidence="11">The sequence shown here is derived from an EMBL/GenBank/DDBJ whole genome shotgun (WGS) entry which is preliminary data.</text>
</comment>
<evidence type="ECO:0000256" key="3">
    <source>
        <dbReference type="ARBA" id="ARBA00022737"/>
    </source>
</evidence>
<keyword evidence="3" id="KW-0677">Repeat</keyword>